<keyword evidence="5" id="KW-0998">Cell outer membrane</keyword>
<evidence type="ECO:0000256" key="3">
    <source>
        <dbReference type="ARBA" id="ARBA00022729"/>
    </source>
</evidence>
<dbReference type="Gene3D" id="1.25.40.390">
    <property type="match status" value="1"/>
</dbReference>
<comment type="subcellular location">
    <subcellularLocation>
        <location evidence="1">Cell outer membrane</location>
    </subcellularLocation>
</comment>
<comment type="similarity">
    <text evidence="2">Belongs to the SusD family.</text>
</comment>
<dbReference type="Pfam" id="PF14322">
    <property type="entry name" value="SusD-like_3"/>
    <property type="match status" value="1"/>
</dbReference>
<evidence type="ECO:0000256" key="4">
    <source>
        <dbReference type="ARBA" id="ARBA00023136"/>
    </source>
</evidence>
<keyword evidence="3" id="KW-0732">Signal</keyword>
<evidence type="ECO:0000256" key="2">
    <source>
        <dbReference type="ARBA" id="ARBA00006275"/>
    </source>
</evidence>
<dbReference type="AlphaFoldDB" id="A0A412MWP1"/>
<sequence>MLKIKNILWIGALALTISSCDDFLNTPPVDRLTSDGFYQTQSQSEQGILGVYADLRQAANCEYWFMSECRSDIAWVEPNPDAYREYSEIGTFRAADNVEMFDNTWNMWYKVIYDANVAISKIPGCTYDSEDIREQHLNEAYFLRGWAYFELVRLFGYVPVVDRPMSPAEIKSVKQSAPLDIINNVVIPDLKKAEGLPYKEDMQDAKGKKNIEEQGRADRMAAKAMLARVYMTLAGFPYNDANAKSLAKTQLESVLNDSHAEEYWAPTLEEWRMQWMPSTDYYNKYSVFAIQYRSGGTGNPAIFNMIPTKNFPASWTKWVCSANSIYVEKTLMHEFDREYANGKDGRGYTFGVLEAHPADGGVNAYQSPQEEMTFDDGTTATVYTKAMFYKFLPTKPKLQMMNTSYDENAMKNYDDWGVNLPIIRIEDMQLMYAELLASEGKTEDAMKIVNRIRKRANCDLRPETGVSVDDAMKYIKLERKIELMGEGIRWFDQVRYGTWKSDTEAKFDRYNYPELKSNLREGCYLYPIPRNQMNVTPGLYEQNEGYKN</sequence>
<proteinExistence type="inferred from homology"/>
<dbReference type="PROSITE" id="PS51257">
    <property type="entry name" value="PROKAR_LIPOPROTEIN"/>
    <property type="match status" value="1"/>
</dbReference>
<dbReference type="Proteomes" id="UP000285159">
    <property type="component" value="Unassembled WGS sequence"/>
</dbReference>
<evidence type="ECO:0000256" key="5">
    <source>
        <dbReference type="ARBA" id="ARBA00023237"/>
    </source>
</evidence>
<dbReference type="Pfam" id="PF07980">
    <property type="entry name" value="SusD_RagB"/>
    <property type="match status" value="1"/>
</dbReference>
<name>A0A412MWP1_9BACE</name>
<evidence type="ECO:0000259" key="6">
    <source>
        <dbReference type="Pfam" id="PF07980"/>
    </source>
</evidence>
<dbReference type="InterPro" id="IPR012944">
    <property type="entry name" value="SusD_RagB_dom"/>
</dbReference>
<dbReference type="RefSeq" id="WP_118469273.1">
    <property type="nucleotide sequence ID" value="NZ_CABIZW010000006.1"/>
</dbReference>
<accession>A0A412MWP1</accession>
<feature type="domain" description="RagB/SusD" evidence="6">
    <location>
        <begin position="364"/>
        <end position="546"/>
    </location>
</feature>
<reference evidence="8 9" key="1">
    <citation type="submission" date="2018-08" db="EMBL/GenBank/DDBJ databases">
        <title>A genome reference for cultivated species of the human gut microbiota.</title>
        <authorList>
            <person name="Zou Y."/>
            <person name="Xue W."/>
            <person name="Luo G."/>
        </authorList>
    </citation>
    <scope>NUCLEOTIDE SEQUENCE [LARGE SCALE GENOMIC DNA]</scope>
    <source>
        <strain evidence="8 9">AF19-1AC</strain>
    </source>
</reference>
<dbReference type="EMBL" id="QRWP01000021">
    <property type="protein sequence ID" value="RGT29026.1"/>
    <property type="molecule type" value="Genomic_DNA"/>
</dbReference>
<evidence type="ECO:0000313" key="8">
    <source>
        <dbReference type="EMBL" id="RGT29026.1"/>
    </source>
</evidence>
<dbReference type="InterPro" id="IPR033985">
    <property type="entry name" value="SusD-like_N"/>
</dbReference>
<evidence type="ECO:0000313" key="9">
    <source>
        <dbReference type="Proteomes" id="UP000285159"/>
    </source>
</evidence>
<keyword evidence="4" id="KW-0472">Membrane</keyword>
<dbReference type="InterPro" id="IPR011990">
    <property type="entry name" value="TPR-like_helical_dom_sf"/>
</dbReference>
<dbReference type="SUPFAM" id="SSF48452">
    <property type="entry name" value="TPR-like"/>
    <property type="match status" value="1"/>
</dbReference>
<protein>
    <submittedName>
        <fullName evidence="8">RagB/SusD family nutrient uptake outer membrane protein</fullName>
    </submittedName>
</protein>
<evidence type="ECO:0000259" key="7">
    <source>
        <dbReference type="Pfam" id="PF14322"/>
    </source>
</evidence>
<evidence type="ECO:0000256" key="1">
    <source>
        <dbReference type="ARBA" id="ARBA00004442"/>
    </source>
</evidence>
<feature type="domain" description="SusD-like N-terminal" evidence="7">
    <location>
        <begin position="58"/>
        <end position="231"/>
    </location>
</feature>
<comment type="caution">
    <text evidence="8">The sequence shown here is derived from an EMBL/GenBank/DDBJ whole genome shotgun (WGS) entry which is preliminary data.</text>
</comment>
<dbReference type="GO" id="GO:0009279">
    <property type="term" value="C:cell outer membrane"/>
    <property type="evidence" value="ECO:0007669"/>
    <property type="project" value="UniProtKB-SubCell"/>
</dbReference>
<organism evidence="8 9">
    <name type="scientific">Bacteroides clarus</name>
    <dbReference type="NCBI Taxonomy" id="626929"/>
    <lineage>
        <taxon>Bacteria</taxon>
        <taxon>Pseudomonadati</taxon>
        <taxon>Bacteroidota</taxon>
        <taxon>Bacteroidia</taxon>
        <taxon>Bacteroidales</taxon>
        <taxon>Bacteroidaceae</taxon>
        <taxon>Bacteroides</taxon>
    </lineage>
</organism>
<gene>
    <name evidence="8" type="ORF">DWX38_16170</name>
</gene>